<dbReference type="EMBL" id="BJVS01000006">
    <property type="protein sequence ID" value="GEL54164.1"/>
    <property type="molecule type" value="Genomic_DNA"/>
</dbReference>
<reference evidence="10 11" key="1">
    <citation type="submission" date="2019-07" db="EMBL/GenBank/DDBJ databases">
        <title>Whole genome shotgun sequence of Asaia bogorensis NBRC 16594.</title>
        <authorList>
            <person name="Hosoyama A."/>
            <person name="Uohara A."/>
            <person name="Ohji S."/>
            <person name="Ichikawa N."/>
        </authorList>
    </citation>
    <scope>NUCLEOTIDE SEQUENCE [LARGE SCALE GENOMIC DNA]</scope>
    <source>
        <strain evidence="10 11">NBRC 16594</strain>
    </source>
</reference>
<comment type="subcellular location">
    <subcellularLocation>
        <location evidence="1">Cell membrane</location>
        <topology evidence="1">Multi-pass membrane protein</topology>
    </subcellularLocation>
</comment>
<evidence type="ECO:0000256" key="3">
    <source>
        <dbReference type="ARBA" id="ARBA00022676"/>
    </source>
</evidence>
<evidence type="ECO:0000313" key="10">
    <source>
        <dbReference type="EMBL" id="GEL54164.1"/>
    </source>
</evidence>
<evidence type="ECO:0000256" key="4">
    <source>
        <dbReference type="ARBA" id="ARBA00022679"/>
    </source>
</evidence>
<dbReference type="Proteomes" id="UP000321287">
    <property type="component" value="Unassembled WGS sequence"/>
</dbReference>
<sequence>MRLPLPSSGAESAPPARGETRQLVALFWGVLLVLTLLRIGLAATLGVSPDEAYYWTWSRHIQAGYLDHPPMIALWIRLGTALFGDSAFGIRVLGPISALLGSIVLVRAGRDLLGSVQAGYRASLLLNATLMLGLGAATATPDTPLVFFLTLTLWALGRLIVTGQPRWWLATGLFFGLAFDSKYTAVLPAFACGLWVLATPAQRRHWLWLVGGAVIGLATILPVLAWNAAHHWASFLKQGGRASDWHPLKAVSFLAELVGGQIGLATPLVFLLFCIGIIWCLKRAGREPVARLLACLCIVPVAVFVQHAFGGRVQANWPVVIYPAAALAAAATHRRIGYACALGLGITALISLQGMVAPLHLSAHHDVIARQTADWSGLAHRVQEEVSPGHSLVVGDYALASIMRYETPDQPIYSYDNRWGFLGGHDAQDHRWGFLGGHDAQDHAYPGPKAQLLLRESEKPDLPAAWLGAAETGRFCRLLRGQPIICYRLINLNLPAGTAMYRLP</sequence>
<protein>
    <recommendedName>
        <fullName evidence="9">Glycosyltransferase RgtA/B/C/D-like domain-containing protein</fullName>
    </recommendedName>
</protein>
<keyword evidence="4" id="KW-0808">Transferase</keyword>
<evidence type="ECO:0000313" key="11">
    <source>
        <dbReference type="Proteomes" id="UP000321287"/>
    </source>
</evidence>
<evidence type="ECO:0000256" key="5">
    <source>
        <dbReference type="ARBA" id="ARBA00022692"/>
    </source>
</evidence>
<dbReference type="GO" id="GO:0016763">
    <property type="term" value="F:pentosyltransferase activity"/>
    <property type="evidence" value="ECO:0007669"/>
    <property type="project" value="TreeGrafter"/>
</dbReference>
<evidence type="ECO:0000256" key="2">
    <source>
        <dbReference type="ARBA" id="ARBA00022475"/>
    </source>
</evidence>
<dbReference type="PANTHER" id="PTHR33908:SF11">
    <property type="entry name" value="MEMBRANE PROTEIN"/>
    <property type="match status" value="1"/>
</dbReference>
<keyword evidence="5 8" id="KW-0812">Transmembrane</keyword>
<evidence type="ECO:0000256" key="7">
    <source>
        <dbReference type="ARBA" id="ARBA00023136"/>
    </source>
</evidence>
<accession>A0AAN4U2Y5</accession>
<feature type="transmembrane region" description="Helical" evidence="8">
    <location>
        <begin position="206"/>
        <end position="226"/>
    </location>
</feature>
<feature type="transmembrane region" description="Helical" evidence="8">
    <location>
        <begin position="23"/>
        <end position="47"/>
    </location>
</feature>
<keyword evidence="11" id="KW-1185">Reference proteome</keyword>
<proteinExistence type="predicted"/>
<evidence type="ECO:0000259" key="9">
    <source>
        <dbReference type="Pfam" id="PF13231"/>
    </source>
</evidence>
<comment type="caution">
    <text evidence="10">The sequence shown here is derived from an EMBL/GenBank/DDBJ whole genome shotgun (WGS) entry which is preliminary data.</text>
</comment>
<keyword evidence="6 8" id="KW-1133">Transmembrane helix</keyword>
<keyword evidence="7 8" id="KW-0472">Membrane</keyword>
<dbReference type="AlphaFoldDB" id="A0AAN4U2Y5"/>
<feature type="transmembrane region" description="Helical" evidence="8">
    <location>
        <begin position="288"/>
        <end position="309"/>
    </location>
</feature>
<dbReference type="GO" id="GO:0009103">
    <property type="term" value="P:lipopolysaccharide biosynthetic process"/>
    <property type="evidence" value="ECO:0007669"/>
    <property type="project" value="UniProtKB-ARBA"/>
</dbReference>
<dbReference type="InterPro" id="IPR050297">
    <property type="entry name" value="LipidA_mod_glycosyltrf_83"/>
</dbReference>
<feature type="transmembrane region" description="Helical" evidence="8">
    <location>
        <begin position="315"/>
        <end position="332"/>
    </location>
</feature>
<evidence type="ECO:0000256" key="6">
    <source>
        <dbReference type="ARBA" id="ARBA00022989"/>
    </source>
</evidence>
<feature type="transmembrane region" description="Helical" evidence="8">
    <location>
        <begin position="88"/>
        <end position="106"/>
    </location>
</feature>
<organism evidence="10 11">
    <name type="scientific">Asaia bogorensis NBRC 16594</name>
    <dbReference type="NCBI Taxonomy" id="1231624"/>
    <lineage>
        <taxon>Bacteria</taxon>
        <taxon>Pseudomonadati</taxon>
        <taxon>Pseudomonadota</taxon>
        <taxon>Alphaproteobacteria</taxon>
        <taxon>Acetobacterales</taxon>
        <taxon>Acetobacteraceae</taxon>
        <taxon>Asaia</taxon>
    </lineage>
</organism>
<dbReference type="GO" id="GO:0005886">
    <property type="term" value="C:plasma membrane"/>
    <property type="evidence" value="ECO:0007669"/>
    <property type="project" value="UniProtKB-SubCell"/>
</dbReference>
<dbReference type="Pfam" id="PF13231">
    <property type="entry name" value="PMT_2"/>
    <property type="match status" value="1"/>
</dbReference>
<keyword evidence="2" id="KW-1003">Cell membrane</keyword>
<keyword evidence="3" id="KW-0328">Glycosyltransferase</keyword>
<feature type="transmembrane region" description="Helical" evidence="8">
    <location>
        <begin position="262"/>
        <end position="281"/>
    </location>
</feature>
<gene>
    <name evidence="10" type="ORF">ABO01nite_21710</name>
</gene>
<name>A0AAN4U2Y5_9PROT</name>
<feature type="domain" description="Glycosyltransferase RgtA/B/C/D-like" evidence="9">
    <location>
        <begin position="67"/>
        <end position="226"/>
    </location>
</feature>
<dbReference type="PANTHER" id="PTHR33908">
    <property type="entry name" value="MANNOSYLTRANSFERASE YKCB-RELATED"/>
    <property type="match status" value="1"/>
</dbReference>
<dbReference type="InterPro" id="IPR038731">
    <property type="entry name" value="RgtA/B/C-like"/>
</dbReference>
<evidence type="ECO:0000256" key="8">
    <source>
        <dbReference type="SAM" id="Phobius"/>
    </source>
</evidence>
<feature type="transmembrane region" description="Helical" evidence="8">
    <location>
        <begin position="339"/>
        <end position="361"/>
    </location>
</feature>
<feature type="transmembrane region" description="Helical" evidence="8">
    <location>
        <begin position="118"/>
        <end position="139"/>
    </location>
</feature>
<evidence type="ECO:0000256" key="1">
    <source>
        <dbReference type="ARBA" id="ARBA00004651"/>
    </source>
</evidence>